<feature type="compositionally biased region" description="Basic residues" evidence="1">
    <location>
        <begin position="50"/>
        <end position="59"/>
    </location>
</feature>
<name>A0A5B7CWW2_PORTR</name>
<dbReference type="Proteomes" id="UP000324222">
    <property type="component" value="Unassembled WGS sequence"/>
</dbReference>
<organism evidence="2 3">
    <name type="scientific">Portunus trituberculatus</name>
    <name type="common">Swimming crab</name>
    <name type="synonym">Neptunus trituberculatus</name>
    <dbReference type="NCBI Taxonomy" id="210409"/>
    <lineage>
        <taxon>Eukaryota</taxon>
        <taxon>Metazoa</taxon>
        <taxon>Ecdysozoa</taxon>
        <taxon>Arthropoda</taxon>
        <taxon>Crustacea</taxon>
        <taxon>Multicrustacea</taxon>
        <taxon>Malacostraca</taxon>
        <taxon>Eumalacostraca</taxon>
        <taxon>Eucarida</taxon>
        <taxon>Decapoda</taxon>
        <taxon>Pleocyemata</taxon>
        <taxon>Brachyura</taxon>
        <taxon>Eubrachyura</taxon>
        <taxon>Portunoidea</taxon>
        <taxon>Portunidae</taxon>
        <taxon>Portuninae</taxon>
        <taxon>Portunus</taxon>
    </lineage>
</organism>
<feature type="region of interest" description="Disordered" evidence="1">
    <location>
        <begin position="78"/>
        <end position="100"/>
    </location>
</feature>
<proteinExistence type="predicted"/>
<dbReference type="AlphaFoldDB" id="A0A5B7CWW2"/>
<accession>A0A5B7CWW2</accession>
<keyword evidence="3" id="KW-1185">Reference proteome</keyword>
<feature type="compositionally biased region" description="Polar residues" evidence="1">
    <location>
        <begin position="86"/>
        <end position="100"/>
    </location>
</feature>
<dbReference type="EMBL" id="VSRR010000313">
    <property type="protein sequence ID" value="MPC13890.1"/>
    <property type="molecule type" value="Genomic_DNA"/>
</dbReference>
<gene>
    <name evidence="2" type="ORF">E2C01_006639</name>
</gene>
<comment type="caution">
    <text evidence="2">The sequence shown here is derived from an EMBL/GenBank/DDBJ whole genome shotgun (WGS) entry which is preliminary data.</text>
</comment>
<evidence type="ECO:0000256" key="1">
    <source>
        <dbReference type="SAM" id="MobiDB-lite"/>
    </source>
</evidence>
<evidence type="ECO:0000313" key="3">
    <source>
        <dbReference type="Proteomes" id="UP000324222"/>
    </source>
</evidence>
<reference evidence="2 3" key="1">
    <citation type="submission" date="2019-05" db="EMBL/GenBank/DDBJ databases">
        <title>Another draft genome of Portunus trituberculatus and its Hox gene families provides insights of decapod evolution.</title>
        <authorList>
            <person name="Jeong J.-H."/>
            <person name="Song I."/>
            <person name="Kim S."/>
            <person name="Choi T."/>
            <person name="Kim D."/>
            <person name="Ryu S."/>
            <person name="Kim W."/>
        </authorList>
    </citation>
    <scope>NUCLEOTIDE SEQUENCE [LARGE SCALE GENOMIC DNA]</scope>
    <source>
        <tissue evidence="2">Muscle</tissue>
    </source>
</reference>
<sequence>MVDTVWPSVRRRPRGGTRRPGVAGRQGGGLAEHNGRAAPGVDNTPARHTAPTRHSRPHPHAQDSLAVYLLVASPVVQRGGLDDTSNKNTLLRSTTSWPAV</sequence>
<protein>
    <submittedName>
        <fullName evidence="2">Uncharacterized protein</fullName>
    </submittedName>
</protein>
<feature type="region of interest" description="Disordered" evidence="1">
    <location>
        <begin position="1"/>
        <end position="63"/>
    </location>
</feature>
<evidence type="ECO:0000313" key="2">
    <source>
        <dbReference type="EMBL" id="MPC13890.1"/>
    </source>
</evidence>